<dbReference type="Pfam" id="PF05552">
    <property type="entry name" value="MS_channel_1st_1"/>
    <property type="match status" value="1"/>
</dbReference>
<evidence type="ECO:0000313" key="2">
    <source>
        <dbReference type="EMBL" id="KKL06251.1"/>
    </source>
</evidence>
<keyword evidence="1" id="KW-0812">Transmembrane</keyword>
<dbReference type="InterPro" id="IPR008910">
    <property type="entry name" value="MSC_TM_helix"/>
</dbReference>
<sequence>MVVQDWVSVVVNSLQDLWAGAVGVLGSIIGALIVFLIGLIVASGIGKLIEKVVSFVKGYGLKPLAHNLRFR</sequence>
<proteinExistence type="predicted"/>
<keyword evidence="1" id="KW-0472">Membrane</keyword>
<name>A0A0F9CKP5_9ZZZZ</name>
<reference evidence="2" key="1">
    <citation type="journal article" date="2015" name="Nature">
        <title>Complex archaea that bridge the gap between prokaryotes and eukaryotes.</title>
        <authorList>
            <person name="Spang A."/>
            <person name="Saw J.H."/>
            <person name="Jorgensen S.L."/>
            <person name="Zaremba-Niedzwiedzka K."/>
            <person name="Martijn J."/>
            <person name="Lind A.E."/>
            <person name="van Eijk R."/>
            <person name="Schleper C."/>
            <person name="Guy L."/>
            <person name="Ettema T.J."/>
        </authorList>
    </citation>
    <scope>NUCLEOTIDE SEQUENCE</scope>
</reference>
<keyword evidence="1" id="KW-1133">Transmembrane helix</keyword>
<dbReference type="AlphaFoldDB" id="A0A0F9CKP5"/>
<dbReference type="EMBL" id="LAZR01043784">
    <property type="protein sequence ID" value="KKL06251.1"/>
    <property type="molecule type" value="Genomic_DNA"/>
</dbReference>
<evidence type="ECO:0000256" key="1">
    <source>
        <dbReference type="SAM" id="Phobius"/>
    </source>
</evidence>
<organism evidence="2">
    <name type="scientific">marine sediment metagenome</name>
    <dbReference type="NCBI Taxonomy" id="412755"/>
    <lineage>
        <taxon>unclassified sequences</taxon>
        <taxon>metagenomes</taxon>
        <taxon>ecological metagenomes</taxon>
    </lineage>
</organism>
<protein>
    <submittedName>
        <fullName evidence="2">Uncharacterized protein</fullName>
    </submittedName>
</protein>
<gene>
    <name evidence="2" type="ORF">LCGC14_2597890</name>
</gene>
<accession>A0A0F9CKP5</accession>
<feature type="transmembrane region" description="Helical" evidence="1">
    <location>
        <begin position="17"/>
        <end position="41"/>
    </location>
</feature>
<comment type="caution">
    <text evidence="2">The sequence shown here is derived from an EMBL/GenBank/DDBJ whole genome shotgun (WGS) entry which is preliminary data.</text>
</comment>